<dbReference type="EMBL" id="CAJNOL010008336">
    <property type="protein sequence ID" value="CAF1635583.1"/>
    <property type="molecule type" value="Genomic_DNA"/>
</dbReference>
<keyword evidence="6" id="KW-1015">Disulfide bond</keyword>
<reference evidence="9" key="1">
    <citation type="submission" date="2021-02" db="EMBL/GenBank/DDBJ databases">
        <authorList>
            <person name="Nowell W R."/>
        </authorList>
    </citation>
    <scope>NUCLEOTIDE SEQUENCE</scope>
</reference>
<feature type="binding site" evidence="6">
    <location>
        <position position="66"/>
    </location>
    <ligand>
        <name>Zn(2+)</name>
        <dbReference type="ChEBI" id="CHEBI:29105"/>
        <note>catalytic</note>
    </ligand>
</feature>
<dbReference type="SMART" id="SM00235">
    <property type="entry name" value="ZnMc"/>
    <property type="match status" value="1"/>
</dbReference>
<dbReference type="PROSITE" id="PS51864">
    <property type="entry name" value="ASTACIN"/>
    <property type="match status" value="1"/>
</dbReference>
<dbReference type="GO" id="GO:0006508">
    <property type="term" value="P:proteolysis"/>
    <property type="evidence" value="ECO:0007669"/>
    <property type="project" value="UniProtKB-KW"/>
</dbReference>
<evidence type="ECO:0000313" key="12">
    <source>
        <dbReference type="Proteomes" id="UP000663870"/>
    </source>
</evidence>
<dbReference type="Pfam" id="PF01400">
    <property type="entry name" value="Astacin"/>
    <property type="match status" value="1"/>
</dbReference>
<dbReference type="Gene3D" id="3.40.390.10">
    <property type="entry name" value="Collagenase (Catalytic Domain)"/>
    <property type="match status" value="1"/>
</dbReference>
<feature type="domain" description="Peptidase M12A" evidence="8">
    <location>
        <begin position="1"/>
        <end position="169"/>
    </location>
</feature>
<evidence type="ECO:0000313" key="9">
    <source>
        <dbReference type="EMBL" id="CAF1440048.1"/>
    </source>
</evidence>
<sequence>MATITSSTNNCIKFVPRGSNPVWLRIHPGQGCWSYMGRTKSNGAQDVSLQQPGCVHEGVAIHEFLHALGFAHEQTRPDRDRYVKVYPENMISGTEHNFQRFTNSEINTLGEAYDYGSIMHYQNDAFSKNGKPTIRPSLAGYENWESQMGRLYKLSGQDIRKLKKYYNCG</sequence>
<evidence type="ECO:0000259" key="8">
    <source>
        <dbReference type="PROSITE" id="PS51864"/>
    </source>
</evidence>
<keyword evidence="3 6" id="KW-0378">Hydrolase</keyword>
<proteinExistence type="predicted"/>
<dbReference type="PANTHER" id="PTHR10127:SF780">
    <property type="entry name" value="METALLOENDOPEPTIDASE"/>
    <property type="match status" value="1"/>
</dbReference>
<protein>
    <recommendedName>
        <fullName evidence="7">Metalloendopeptidase</fullName>
        <ecNumber evidence="7">3.4.24.-</ecNumber>
    </recommendedName>
</protein>
<keyword evidence="4 6" id="KW-0862">Zinc</keyword>
<feature type="disulfide bond" evidence="6">
    <location>
        <begin position="32"/>
        <end position="54"/>
    </location>
</feature>
<dbReference type="InterPro" id="IPR034035">
    <property type="entry name" value="Astacin-like_dom"/>
</dbReference>
<dbReference type="Proteomes" id="UP000663854">
    <property type="component" value="Unassembled WGS sequence"/>
</dbReference>
<name>A0A815NR74_9BILA</name>
<evidence type="ECO:0000256" key="7">
    <source>
        <dbReference type="RuleBase" id="RU361183"/>
    </source>
</evidence>
<dbReference type="EMBL" id="CAJNOH010006734">
    <property type="protein sequence ID" value="CAF1440048.1"/>
    <property type="molecule type" value="Genomic_DNA"/>
</dbReference>
<comment type="caution">
    <text evidence="6">Lacks conserved residue(s) required for the propagation of feature annotation.</text>
</comment>
<gene>
    <name evidence="10" type="ORF">JXQ802_LOCUS52445</name>
    <name evidence="9" type="ORF">PYM288_LOCUS36113</name>
</gene>
<dbReference type="PRINTS" id="PR00480">
    <property type="entry name" value="ASTACIN"/>
</dbReference>
<organism evidence="9 11">
    <name type="scientific">Rotaria sordida</name>
    <dbReference type="NCBI Taxonomy" id="392033"/>
    <lineage>
        <taxon>Eukaryota</taxon>
        <taxon>Metazoa</taxon>
        <taxon>Spiralia</taxon>
        <taxon>Gnathifera</taxon>
        <taxon>Rotifera</taxon>
        <taxon>Eurotatoria</taxon>
        <taxon>Bdelloidea</taxon>
        <taxon>Philodinida</taxon>
        <taxon>Philodinidae</taxon>
        <taxon>Rotaria</taxon>
    </lineage>
</organism>
<evidence type="ECO:0000256" key="2">
    <source>
        <dbReference type="ARBA" id="ARBA00022723"/>
    </source>
</evidence>
<keyword evidence="2 6" id="KW-0479">Metal-binding</keyword>
<dbReference type="Proteomes" id="UP000663870">
    <property type="component" value="Unassembled WGS sequence"/>
</dbReference>
<comment type="caution">
    <text evidence="9">The sequence shown here is derived from an EMBL/GenBank/DDBJ whole genome shotgun (WGS) entry which is preliminary data.</text>
</comment>
<dbReference type="InterPro" id="IPR001506">
    <property type="entry name" value="Peptidase_M12A"/>
</dbReference>
<dbReference type="EC" id="3.4.24.-" evidence="7"/>
<comment type="cofactor">
    <cofactor evidence="6 7">
        <name>Zn(2+)</name>
        <dbReference type="ChEBI" id="CHEBI:29105"/>
    </cofactor>
    <text evidence="6 7">Binds 1 zinc ion per subunit.</text>
</comment>
<accession>A0A815NR74</accession>
<dbReference type="AlphaFoldDB" id="A0A815NR74"/>
<evidence type="ECO:0000313" key="10">
    <source>
        <dbReference type="EMBL" id="CAF1635583.1"/>
    </source>
</evidence>
<dbReference type="GO" id="GO:0008270">
    <property type="term" value="F:zinc ion binding"/>
    <property type="evidence" value="ECO:0007669"/>
    <property type="project" value="UniProtKB-UniRule"/>
</dbReference>
<evidence type="ECO:0000313" key="11">
    <source>
        <dbReference type="Proteomes" id="UP000663854"/>
    </source>
</evidence>
<dbReference type="PANTHER" id="PTHR10127">
    <property type="entry name" value="DISCOIDIN, CUB, EGF, LAMININ , AND ZINC METALLOPROTEASE DOMAIN CONTAINING"/>
    <property type="match status" value="1"/>
</dbReference>
<dbReference type="CDD" id="cd04280">
    <property type="entry name" value="ZnMc_astacin_like"/>
    <property type="match status" value="1"/>
</dbReference>
<feature type="binding site" evidence="6">
    <location>
        <position position="72"/>
    </location>
    <ligand>
        <name>Zn(2+)</name>
        <dbReference type="ChEBI" id="CHEBI:29105"/>
        <note>catalytic</note>
    </ligand>
</feature>
<evidence type="ECO:0000256" key="5">
    <source>
        <dbReference type="ARBA" id="ARBA00023049"/>
    </source>
</evidence>
<evidence type="ECO:0000256" key="3">
    <source>
        <dbReference type="ARBA" id="ARBA00022801"/>
    </source>
</evidence>
<feature type="binding site" evidence="6">
    <location>
        <position position="62"/>
    </location>
    <ligand>
        <name>Zn(2+)</name>
        <dbReference type="ChEBI" id="CHEBI:29105"/>
        <note>catalytic</note>
    </ligand>
</feature>
<evidence type="ECO:0000256" key="1">
    <source>
        <dbReference type="ARBA" id="ARBA00022670"/>
    </source>
</evidence>
<keyword evidence="1 6" id="KW-0645">Protease</keyword>
<keyword evidence="12" id="KW-1185">Reference proteome</keyword>
<evidence type="ECO:0000256" key="6">
    <source>
        <dbReference type="PROSITE-ProRule" id="PRU01211"/>
    </source>
</evidence>
<dbReference type="SUPFAM" id="SSF55486">
    <property type="entry name" value="Metalloproteases ('zincins'), catalytic domain"/>
    <property type="match status" value="1"/>
</dbReference>
<dbReference type="InterPro" id="IPR006026">
    <property type="entry name" value="Peptidase_Metallo"/>
</dbReference>
<feature type="active site" evidence="6">
    <location>
        <position position="63"/>
    </location>
</feature>
<dbReference type="InterPro" id="IPR024079">
    <property type="entry name" value="MetalloPept_cat_dom_sf"/>
</dbReference>
<dbReference type="GO" id="GO:0004222">
    <property type="term" value="F:metalloendopeptidase activity"/>
    <property type="evidence" value="ECO:0007669"/>
    <property type="project" value="UniProtKB-UniRule"/>
</dbReference>
<keyword evidence="5 6" id="KW-0482">Metalloprotease</keyword>
<evidence type="ECO:0000256" key="4">
    <source>
        <dbReference type="ARBA" id="ARBA00022833"/>
    </source>
</evidence>